<keyword evidence="1" id="KW-0812">Transmembrane</keyword>
<evidence type="ECO:0000313" key="2">
    <source>
        <dbReference type="EMBL" id="PCK23635.1"/>
    </source>
</evidence>
<feature type="transmembrane region" description="Helical" evidence="1">
    <location>
        <begin position="28"/>
        <end position="46"/>
    </location>
</feature>
<comment type="caution">
    <text evidence="2">The sequence shown here is derived from an EMBL/GenBank/DDBJ whole genome shotgun (WGS) entry which is preliminary data.</text>
</comment>
<feature type="transmembrane region" description="Helical" evidence="1">
    <location>
        <begin position="52"/>
        <end position="68"/>
    </location>
</feature>
<protein>
    <submittedName>
        <fullName evidence="2">Uncharacterized protein</fullName>
    </submittedName>
</protein>
<name>A0A2A5J221_RHOSG</name>
<evidence type="ECO:0000313" key="3">
    <source>
        <dbReference type="Proteomes" id="UP000230886"/>
    </source>
</evidence>
<reference evidence="2 3" key="1">
    <citation type="submission" date="2017-07" db="EMBL/GenBank/DDBJ databases">
        <title>Draft sequence of Rhodococcus enclensis 23b-28.</title>
        <authorList>
            <person name="Besaury L."/>
            <person name="Sancelme M."/>
            <person name="Amato P."/>
            <person name="Lallement A."/>
            <person name="Delort A.-M."/>
        </authorList>
    </citation>
    <scope>NUCLEOTIDE SEQUENCE [LARGE SCALE GENOMIC DNA]</scope>
    <source>
        <strain evidence="2 3">23b-28</strain>
    </source>
</reference>
<dbReference type="RefSeq" id="WP_099698690.1">
    <property type="nucleotide sequence ID" value="NZ_NOVD01000048.1"/>
</dbReference>
<dbReference type="AlphaFoldDB" id="A0A2A5J221"/>
<dbReference type="EMBL" id="NOVD01000048">
    <property type="protein sequence ID" value="PCK23635.1"/>
    <property type="molecule type" value="Genomic_DNA"/>
</dbReference>
<proteinExistence type="predicted"/>
<keyword evidence="1" id="KW-0472">Membrane</keyword>
<keyword evidence="1" id="KW-1133">Transmembrane helix</keyword>
<accession>A0A2A5J221</accession>
<dbReference type="Proteomes" id="UP000230886">
    <property type="component" value="Unassembled WGS sequence"/>
</dbReference>
<sequence>MQVVLGLIALAMTVWLIRRVWNSGAARSLMYLAGALAPLALTYFGWNDQHGGMWVAWPFYAVGVAVLARQLELLSRRLPAHRPKPEIATWATSNVGSAAAYLGGSR</sequence>
<gene>
    <name evidence="2" type="ORF">CHR55_29760</name>
</gene>
<feature type="transmembrane region" description="Helical" evidence="1">
    <location>
        <begin position="6"/>
        <end position="21"/>
    </location>
</feature>
<evidence type="ECO:0000256" key="1">
    <source>
        <dbReference type="SAM" id="Phobius"/>
    </source>
</evidence>
<organism evidence="2 3">
    <name type="scientific">Rhodococcus qingshengii</name>
    <dbReference type="NCBI Taxonomy" id="334542"/>
    <lineage>
        <taxon>Bacteria</taxon>
        <taxon>Bacillati</taxon>
        <taxon>Actinomycetota</taxon>
        <taxon>Actinomycetes</taxon>
        <taxon>Mycobacteriales</taxon>
        <taxon>Nocardiaceae</taxon>
        <taxon>Rhodococcus</taxon>
        <taxon>Rhodococcus erythropolis group</taxon>
    </lineage>
</organism>